<keyword evidence="8 11" id="KW-0808">Transferase</keyword>
<dbReference type="InterPro" id="IPR004552">
    <property type="entry name" value="AGP_acyltrans"/>
</dbReference>
<keyword evidence="15" id="KW-1185">Reference proteome</keyword>
<keyword evidence="12" id="KW-0472">Membrane</keyword>
<keyword evidence="7 11" id="KW-0444">Lipid biosynthesis</keyword>
<evidence type="ECO:0000256" key="3">
    <source>
        <dbReference type="ARBA" id="ARBA00005189"/>
    </source>
</evidence>
<proteinExistence type="inferred from homology"/>
<evidence type="ECO:0000256" key="1">
    <source>
        <dbReference type="ARBA" id="ARBA00001141"/>
    </source>
</evidence>
<name>A0A1G9D8L9_9PROT</name>
<dbReference type="AlphaFoldDB" id="A0A1G9D8L9"/>
<evidence type="ECO:0000256" key="8">
    <source>
        <dbReference type="ARBA" id="ARBA00022679"/>
    </source>
</evidence>
<evidence type="ECO:0000313" key="14">
    <source>
        <dbReference type="EMBL" id="SDK60227.1"/>
    </source>
</evidence>
<evidence type="ECO:0000256" key="12">
    <source>
        <dbReference type="SAM" id="Phobius"/>
    </source>
</evidence>
<comment type="pathway">
    <text evidence="2">Phospholipid metabolism; CDP-diacylglycerol biosynthesis; CDP-diacylglycerol from sn-glycerol 3-phosphate: step 2/3.</text>
</comment>
<evidence type="ECO:0000256" key="4">
    <source>
        <dbReference type="ARBA" id="ARBA00008655"/>
    </source>
</evidence>
<dbReference type="NCBIfam" id="TIGR00530">
    <property type="entry name" value="AGP_acyltrn"/>
    <property type="match status" value="1"/>
</dbReference>
<keyword evidence="9 11" id="KW-0443">Lipid metabolism</keyword>
<evidence type="ECO:0000256" key="6">
    <source>
        <dbReference type="ARBA" id="ARBA00016139"/>
    </source>
</evidence>
<comment type="domain">
    <text evidence="11">The HXXXXD motif is essential for acyltransferase activity and may constitute the binding site for the phosphate moiety of the glycerol-3-phosphate.</text>
</comment>
<keyword evidence="12" id="KW-1133">Transmembrane helix</keyword>
<sequence>MPTTSLLIRGWRITRTVIHILIGITLAALALPVCGRRIRRVLMQWWCRRLLHCFNITLTTSGALPDKNTHRALFVGNHISWVDIHAINSVLPVRFVAKMEVKDWPVFGYLVRKSGTIFINRGRQRDAARVIQVASDALTQGDNLCVFPEGTTTEGLGVLPFKSSLIQAAIDTHATVIPVAIRYPLPDGSPNLAAAYAGDTTMAESMQAFLNMRKPTVHLHFCQPISASNMTRQSLAEQAQAEIASLLAMPPRPHG</sequence>
<evidence type="ECO:0000256" key="7">
    <source>
        <dbReference type="ARBA" id="ARBA00022516"/>
    </source>
</evidence>
<dbReference type="SMART" id="SM00563">
    <property type="entry name" value="PlsC"/>
    <property type="match status" value="1"/>
</dbReference>
<dbReference type="Proteomes" id="UP000198629">
    <property type="component" value="Unassembled WGS sequence"/>
</dbReference>
<comment type="catalytic activity">
    <reaction evidence="1 11">
        <text>a 1-acyl-sn-glycero-3-phosphate + an acyl-CoA = a 1,2-diacyl-sn-glycero-3-phosphate + CoA</text>
        <dbReference type="Rhea" id="RHEA:19709"/>
        <dbReference type="ChEBI" id="CHEBI:57287"/>
        <dbReference type="ChEBI" id="CHEBI:57970"/>
        <dbReference type="ChEBI" id="CHEBI:58342"/>
        <dbReference type="ChEBI" id="CHEBI:58608"/>
        <dbReference type="EC" id="2.3.1.51"/>
    </reaction>
</comment>
<dbReference type="InterPro" id="IPR002123">
    <property type="entry name" value="Plipid/glycerol_acylTrfase"/>
</dbReference>
<feature type="domain" description="Phospholipid/glycerol acyltransferase" evidence="13">
    <location>
        <begin position="72"/>
        <end position="184"/>
    </location>
</feature>
<keyword evidence="11" id="KW-0594">Phospholipid biosynthesis</keyword>
<dbReference type="PANTHER" id="PTHR10434">
    <property type="entry name" value="1-ACYL-SN-GLYCEROL-3-PHOSPHATE ACYLTRANSFERASE"/>
    <property type="match status" value="1"/>
</dbReference>
<evidence type="ECO:0000259" key="13">
    <source>
        <dbReference type="SMART" id="SM00563"/>
    </source>
</evidence>
<dbReference type="Pfam" id="PF01553">
    <property type="entry name" value="Acyltransferase"/>
    <property type="match status" value="1"/>
</dbReference>
<comment type="pathway">
    <text evidence="3">Lipid metabolism.</text>
</comment>
<protein>
    <recommendedName>
        <fullName evidence="6 11">1-acyl-sn-glycerol-3-phosphate acyltransferase</fullName>
        <ecNumber evidence="5 11">2.3.1.51</ecNumber>
    </recommendedName>
</protein>
<evidence type="ECO:0000313" key="15">
    <source>
        <dbReference type="Proteomes" id="UP000198629"/>
    </source>
</evidence>
<comment type="similarity">
    <text evidence="4 11">Belongs to the 1-acyl-sn-glycerol-3-phosphate acyltransferase family.</text>
</comment>
<dbReference type="CDD" id="cd07989">
    <property type="entry name" value="LPLAT_AGPAT-like"/>
    <property type="match status" value="1"/>
</dbReference>
<dbReference type="EMBL" id="FNFX01000003">
    <property type="protein sequence ID" value="SDK60227.1"/>
    <property type="molecule type" value="Genomic_DNA"/>
</dbReference>
<evidence type="ECO:0000256" key="10">
    <source>
        <dbReference type="ARBA" id="ARBA00023315"/>
    </source>
</evidence>
<evidence type="ECO:0000256" key="5">
    <source>
        <dbReference type="ARBA" id="ARBA00013211"/>
    </source>
</evidence>
<evidence type="ECO:0000256" key="11">
    <source>
        <dbReference type="RuleBase" id="RU361267"/>
    </source>
</evidence>
<gene>
    <name evidence="14" type="ORF">SAMN05192566_1845</name>
</gene>
<dbReference type="SUPFAM" id="SSF69593">
    <property type="entry name" value="Glycerol-3-phosphate (1)-acyltransferase"/>
    <property type="match status" value="1"/>
</dbReference>
<dbReference type="GO" id="GO:0016024">
    <property type="term" value="P:CDP-diacylglycerol biosynthetic process"/>
    <property type="evidence" value="ECO:0007669"/>
    <property type="project" value="UniProtKB-UniPathway"/>
</dbReference>
<dbReference type="GO" id="GO:0006654">
    <property type="term" value="P:phosphatidic acid biosynthetic process"/>
    <property type="evidence" value="ECO:0007669"/>
    <property type="project" value="TreeGrafter"/>
</dbReference>
<dbReference type="STRING" id="492660.SAMN05192566_1845"/>
<keyword evidence="10 11" id="KW-0012">Acyltransferase</keyword>
<keyword evidence="11" id="KW-1208">Phospholipid metabolism</keyword>
<feature type="transmembrane region" description="Helical" evidence="12">
    <location>
        <begin position="16"/>
        <end position="34"/>
    </location>
</feature>
<accession>A0A1G9D8L9</accession>
<dbReference type="PANTHER" id="PTHR10434:SF64">
    <property type="entry name" value="1-ACYL-SN-GLYCEROL-3-PHOSPHATE ACYLTRANSFERASE-RELATED"/>
    <property type="match status" value="1"/>
</dbReference>
<dbReference type="UniPathway" id="UPA00557">
    <property type="reaction ID" value="UER00613"/>
</dbReference>
<dbReference type="GO" id="GO:0003841">
    <property type="term" value="F:1-acylglycerol-3-phosphate O-acyltransferase activity"/>
    <property type="evidence" value="ECO:0007669"/>
    <property type="project" value="UniProtKB-UniRule"/>
</dbReference>
<keyword evidence="12" id="KW-0812">Transmembrane</keyword>
<dbReference type="EC" id="2.3.1.51" evidence="5 11"/>
<dbReference type="RefSeq" id="WP_245652760.1">
    <property type="nucleotide sequence ID" value="NZ_FNFX01000003.1"/>
</dbReference>
<evidence type="ECO:0000256" key="9">
    <source>
        <dbReference type="ARBA" id="ARBA00023098"/>
    </source>
</evidence>
<organism evidence="14 15">
    <name type="scientific">Methylophilus rhizosphaerae</name>
    <dbReference type="NCBI Taxonomy" id="492660"/>
    <lineage>
        <taxon>Bacteria</taxon>
        <taxon>Pseudomonadati</taxon>
        <taxon>Pseudomonadota</taxon>
        <taxon>Betaproteobacteria</taxon>
        <taxon>Nitrosomonadales</taxon>
        <taxon>Methylophilaceae</taxon>
        <taxon>Methylophilus</taxon>
    </lineage>
</organism>
<dbReference type="GO" id="GO:0016020">
    <property type="term" value="C:membrane"/>
    <property type="evidence" value="ECO:0007669"/>
    <property type="project" value="InterPro"/>
</dbReference>
<reference evidence="15" key="1">
    <citation type="submission" date="2016-10" db="EMBL/GenBank/DDBJ databases">
        <authorList>
            <person name="Varghese N."/>
            <person name="Submissions S."/>
        </authorList>
    </citation>
    <scope>NUCLEOTIDE SEQUENCE [LARGE SCALE GENOMIC DNA]</scope>
    <source>
        <strain evidence="15">CBMB127</strain>
    </source>
</reference>
<evidence type="ECO:0000256" key="2">
    <source>
        <dbReference type="ARBA" id="ARBA00004728"/>
    </source>
</evidence>